<dbReference type="EC" id="2.4.-.-" evidence="5"/>
<dbReference type="InterPro" id="IPR001296">
    <property type="entry name" value="Glyco_trans_1"/>
</dbReference>
<dbReference type="SUPFAM" id="SSF53756">
    <property type="entry name" value="UDP-Glycosyltransferase/glycogen phosphorylase"/>
    <property type="match status" value="1"/>
</dbReference>
<evidence type="ECO:0000256" key="2">
    <source>
        <dbReference type="ARBA" id="ARBA00022679"/>
    </source>
</evidence>
<dbReference type="PANTHER" id="PTHR12526">
    <property type="entry name" value="GLYCOSYLTRANSFERASE"/>
    <property type="match status" value="1"/>
</dbReference>
<evidence type="ECO:0000313" key="6">
    <source>
        <dbReference type="Proteomes" id="UP001596380"/>
    </source>
</evidence>
<dbReference type="GO" id="GO:0016757">
    <property type="term" value="F:glycosyltransferase activity"/>
    <property type="evidence" value="ECO:0007669"/>
    <property type="project" value="UniProtKB-KW"/>
</dbReference>
<evidence type="ECO:0000313" key="5">
    <source>
        <dbReference type="EMBL" id="MFC6885880.1"/>
    </source>
</evidence>
<dbReference type="InterPro" id="IPR028098">
    <property type="entry name" value="Glyco_trans_4-like_N"/>
</dbReference>
<keyword evidence="2 5" id="KW-0808">Transferase</keyword>
<feature type="domain" description="Glycosyl transferase family 1" evidence="3">
    <location>
        <begin position="203"/>
        <end position="359"/>
    </location>
</feature>
<dbReference type="PANTHER" id="PTHR12526:SF627">
    <property type="entry name" value="D-RHAMNOSYLTRANSFERASE WBPZ"/>
    <property type="match status" value="1"/>
</dbReference>
<sequence>MRISFLLLDAYTMDGTVRSTFTLAGELARRHRVEIISVLRAADEPAFPVPGGVRMRSLVDQRAGARAPWPYAARAARLAGRPSGLVHPEERCYSSFSAWTDVRLARALRRMRADVLVTTRAGLNVAAARFAPARVVRVAQEHLQLGMNEPGLLAEIKRWYPRLDAVTTLTDADRADYEAALPDGGCRVVTIGNGLPDQVHPRSRQENRVVAAGGRLVWVKGYDLLIDAFAKVVEKHPGWRLRVYGSGPRRDGLRARATGLGLSNDVLLMGPANDLEGEIAKASILAVSSRAEPFGMTIIEAFACGVPVVSFDCPRGPREIITDGHDGLLVPPEDSGALAEALIRLIDDEELRRRMAANALASADRYRIGEIAARWEAMLTELRAAKR</sequence>
<accession>A0ABW2CXW9</accession>
<keyword evidence="6" id="KW-1185">Reference proteome</keyword>
<keyword evidence="1 5" id="KW-0328">Glycosyltransferase</keyword>
<evidence type="ECO:0000259" key="3">
    <source>
        <dbReference type="Pfam" id="PF00534"/>
    </source>
</evidence>
<comment type="caution">
    <text evidence="5">The sequence shown here is derived from an EMBL/GenBank/DDBJ whole genome shotgun (WGS) entry which is preliminary data.</text>
</comment>
<name>A0ABW2CXW9_9ACTN</name>
<dbReference type="Proteomes" id="UP001596380">
    <property type="component" value="Unassembled WGS sequence"/>
</dbReference>
<gene>
    <name evidence="5" type="ORF">ACFQKB_39400</name>
</gene>
<dbReference type="EMBL" id="JBHSXS010000044">
    <property type="protein sequence ID" value="MFC6885880.1"/>
    <property type="molecule type" value="Genomic_DNA"/>
</dbReference>
<reference evidence="6" key="1">
    <citation type="journal article" date="2019" name="Int. J. Syst. Evol. Microbiol.">
        <title>The Global Catalogue of Microorganisms (GCM) 10K type strain sequencing project: providing services to taxonomists for standard genome sequencing and annotation.</title>
        <authorList>
            <consortium name="The Broad Institute Genomics Platform"/>
            <consortium name="The Broad Institute Genome Sequencing Center for Infectious Disease"/>
            <person name="Wu L."/>
            <person name="Ma J."/>
        </authorList>
    </citation>
    <scope>NUCLEOTIDE SEQUENCE [LARGE SCALE GENOMIC DNA]</scope>
    <source>
        <strain evidence="6">JCM 3369</strain>
    </source>
</reference>
<organism evidence="5 6">
    <name type="scientific">Actinomadura yumaensis</name>
    <dbReference type="NCBI Taxonomy" id="111807"/>
    <lineage>
        <taxon>Bacteria</taxon>
        <taxon>Bacillati</taxon>
        <taxon>Actinomycetota</taxon>
        <taxon>Actinomycetes</taxon>
        <taxon>Streptosporangiales</taxon>
        <taxon>Thermomonosporaceae</taxon>
        <taxon>Actinomadura</taxon>
    </lineage>
</organism>
<dbReference type="RefSeq" id="WP_160821989.1">
    <property type="nucleotide sequence ID" value="NZ_JBHSXE010000001.1"/>
</dbReference>
<feature type="domain" description="Glycosyltransferase subfamily 4-like N-terminal" evidence="4">
    <location>
        <begin position="14"/>
        <end position="195"/>
    </location>
</feature>
<dbReference type="Gene3D" id="3.40.50.2000">
    <property type="entry name" value="Glycogen Phosphorylase B"/>
    <property type="match status" value="2"/>
</dbReference>
<proteinExistence type="predicted"/>
<dbReference type="Pfam" id="PF00534">
    <property type="entry name" value="Glycos_transf_1"/>
    <property type="match status" value="1"/>
</dbReference>
<dbReference type="CDD" id="cd03820">
    <property type="entry name" value="GT4_AmsD-like"/>
    <property type="match status" value="1"/>
</dbReference>
<protein>
    <submittedName>
        <fullName evidence="5">Glycosyltransferase family 4 protein</fullName>
        <ecNumber evidence="5">2.4.-.-</ecNumber>
    </submittedName>
</protein>
<evidence type="ECO:0000259" key="4">
    <source>
        <dbReference type="Pfam" id="PF13439"/>
    </source>
</evidence>
<evidence type="ECO:0000256" key="1">
    <source>
        <dbReference type="ARBA" id="ARBA00022676"/>
    </source>
</evidence>
<dbReference type="Pfam" id="PF13439">
    <property type="entry name" value="Glyco_transf_4"/>
    <property type="match status" value="1"/>
</dbReference>